<dbReference type="GO" id="GO:0005874">
    <property type="term" value="C:microtubule"/>
    <property type="evidence" value="ECO:0007669"/>
    <property type="project" value="UniProtKB-KW"/>
</dbReference>
<dbReference type="InterPro" id="IPR007259">
    <property type="entry name" value="GCP"/>
</dbReference>
<evidence type="ECO:0000256" key="3">
    <source>
        <dbReference type="ARBA" id="ARBA00022490"/>
    </source>
</evidence>
<comment type="subcellular location">
    <subcellularLocation>
        <location evidence="1">Cytoplasm</location>
        <location evidence="1">Cytoskeleton</location>
    </subcellularLocation>
</comment>
<accession>A0A1Q3F2K5</accession>
<dbReference type="InterPro" id="IPR042241">
    <property type="entry name" value="GCP_C_sf"/>
</dbReference>
<evidence type="ECO:0000256" key="1">
    <source>
        <dbReference type="ARBA" id="ARBA00004245"/>
    </source>
</evidence>
<dbReference type="GO" id="GO:0000278">
    <property type="term" value="P:mitotic cell cycle"/>
    <property type="evidence" value="ECO:0007669"/>
    <property type="project" value="TreeGrafter"/>
</dbReference>
<feature type="domain" description="Gamma tubulin complex component C-terminal" evidence="7">
    <location>
        <begin position="516"/>
        <end position="848"/>
    </location>
</feature>
<dbReference type="EMBL" id="GFDL01013263">
    <property type="protein sequence ID" value="JAV21782.1"/>
    <property type="molecule type" value="Transcribed_RNA"/>
</dbReference>
<evidence type="ECO:0000256" key="4">
    <source>
        <dbReference type="ARBA" id="ARBA00022701"/>
    </source>
</evidence>
<dbReference type="PANTHER" id="PTHR19302">
    <property type="entry name" value="GAMMA TUBULIN COMPLEX PROTEIN"/>
    <property type="match status" value="1"/>
</dbReference>
<feature type="domain" description="Gamma tubulin complex component protein N-terminal" evidence="8">
    <location>
        <begin position="214"/>
        <end position="511"/>
    </location>
</feature>
<keyword evidence="5" id="KW-0206">Cytoskeleton</keyword>
<dbReference type="Gene3D" id="1.20.120.1900">
    <property type="entry name" value="Gamma-tubulin complex, C-terminal domain"/>
    <property type="match status" value="1"/>
</dbReference>
<dbReference type="GO" id="GO:0000922">
    <property type="term" value="C:spindle pole"/>
    <property type="evidence" value="ECO:0007669"/>
    <property type="project" value="InterPro"/>
</dbReference>
<evidence type="ECO:0000256" key="2">
    <source>
        <dbReference type="ARBA" id="ARBA00010337"/>
    </source>
</evidence>
<dbReference type="PANTHER" id="PTHR19302:SF14">
    <property type="entry name" value="GAMMA-TUBULIN COMPLEX COMPONENT 3"/>
    <property type="match status" value="1"/>
</dbReference>
<keyword evidence="3" id="KW-0963">Cytoplasm</keyword>
<protein>
    <submittedName>
        <fullName evidence="9">Putative gamma-tubulin complex component 3</fullName>
    </submittedName>
</protein>
<dbReference type="GO" id="GO:0051011">
    <property type="term" value="F:microtubule minus-end binding"/>
    <property type="evidence" value="ECO:0007669"/>
    <property type="project" value="TreeGrafter"/>
</dbReference>
<comment type="similarity">
    <text evidence="2">Belongs to the TUBGCP family.</text>
</comment>
<evidence type="ECO:0000256" key="6">
    <source>
        <dbReference type="SAM" id="MobiDB-lite"/>
    </source>
</evidence>
<reference evidence="9" key="1">
    <citation type="submission" date="2017-01" db="EMBL/GenBank/DDBJ databases">
        <title>A deep insight into the sialotranscriptome of adult male and female Cluex tarsalis mosquitoes.</title>
        <authorList>
            <person name="Ribeiro J.M."/>
            <person name="Moreira F."/>
            <person name="Bernard K.A."/>
            <person name="Calvo E."/>
        </authorList>
    </citation>
    <scope>NUCLEOTIDE SEQUENCE</scope>
    <source>
        <strain evidence="9">Kern County</strain>
        <tissue evidence="9">Salivary glands</tissue>
    </source>
</reference>
<dbReference type="GO" id="GO:0007020">
    <property type="term" value="P:microtubule nucleation"/>
    <property type="evidence" value="ECO:0007669"/>
    <property type="project" value="InterPro"/>
</dbReference>
<proteinExistence type="inferred from homology"/>
<dbReference type="GO" id="GO:0031122">
    <property type="term" value="P:cytoplasmic microtubule organization"/>
    <property type="evidence" value="ECO:0007669"/>
    <property type="project" value="TreeGrafter"/>
</dbReference>
<evidence type="ECO:0000259" key="8">
    <source>
        <dbReference type="Pfam" id="PF17681"/>
    </source>
</evidence>
<feature type="compositionally biased region" description="Low complexity" evidence="6">
    <location>
        <begin position="137"/>
        <end position="147"/>
    </location>
</feature>
<organism evidence="9">
    <name type="scientific">Culex tarsalis</name>
    <name type="common">Encephalitis mosquito</name>
    <dbReference type="NCBI Taxonomy" id="7177"/>
    <lineage>
        <taxon>Eukaryota</taxon>
        <taxon>Metazoa</taxon>
        <taxon>Ecdysozoa</taxon>
        <taxon>Arthropoda</taxon>
        <taxon>Hexapoda</taxon>
        <taxon>Insecta</taxon>
        <taxon>Pterygota</taxon>
        <taxon>Neoptera</taxon>
        <taxon>Endopterygota</taxon>
        <taxon>Diptera</taxon>
        <taxon>Nematocera</taxon>
        <taxon>Culicoidea</taxon>
        <taxon>Culicidae</taxon>
        <taxon>Culicinae</taxon>
        <taxon>Culicini</taxon>
        <taxon>Culex</taxon>
        <taxon>Culex</taxon>
    </lineage>
</organism>
<dbReference type="InterPro" id="IPR041470">
    <property type="entry name" value="GCP_N"/>
</dbReference>
<evidence type="ECO:0000256" key="5">
    <source>
        <dbReference type="ARBA" id="ARBA00023212"/>
    </source>
</evidence>
<dbReference type="Pfam" id="PF04130">
    <property type="entry name" value="GCP_C_terminal"/>
    <property type="match status" value="1"/>
</dbReference>
<dbReference type="InterPro" id="IPR040457">
    <property type="entry name" value="GCP_C"/>
</dbReference>
<dbReference type="GO" id="GO:0000930">
    <property type="term" value="C:gamma-tubulin complex"/>
    <property type="evidence" value="ECO:0007669"/>
    <property type="project" value="TreeGrafter"/>
</dbReference>
<keyword evidence="4" id="KW-0493">Microtubule</keyword>
<feature type="region of interest" description="Disordered" evidence="6">
    <location>
        <begin position="129"/>
        <end position="148"/>
    </location>
</feature>
<dbReference type="AlphaFoldDB" id="A0A1Q3F2K5"/>
<evidence type="ECO:0000259" key="7">
    <source>
        <dbReference type="Pfam" id="PF04130"/>
    </source>
</evidence>
<evidence type="ECO:0000313" key="9">
    <source>
        <dbReference type="EMBL" id="JAV21782.1"/>
    </source>
</evidence>
<dbReference type="GO" id="GO:0051225">
    <property type="term" value="P:spindle assembly"/>
    <property type="evidence" value="ECO:0007669"/>
    <property type="project" value="TreeGrafter"/>
</dbReference>
<sequence>MHSQRTQNYTDIYELLRKLCKSVAGDRYGPVLKGATQLIANTPNSISASASVESSIVARVGQHLGERSATDQALFHGLHEQLSSYTDSKRRAQILEFLLLLADTNGQAGVVNGAGPLLNLDLRGDMSNSSSSGFPPVATTTSSSVGVDSGGGGLESIFSKIELRSTRSTTMMPFKGGGGGSVLVTTAASSTTSGDLSEDEGGLMAANSLQDQLIQDVIYACTGIEGKYLKKHVVTGEFRLDHVKGRTLGIGDAGMVLQLAEVGHFHNKVVKFTNPKSDCYMKGNFGQGYIAALQKELTQYYGMLAILQEDLNRQRRERSTGDRLTLKKLRLWLAGPMERLQWLALISESCKELKGGALATVVYDYTTNGHPENRKLAQELLRSACIPLQQALIRWLIDGEIVDPNCEFFIEEISEVSFDQLWHQKYRIRRSMLPGFVSDTMAKRILVIGKSINFLREVCQDKTPVKARNDLKQCLENDLDYLYTPVCTTKLHQLVDSVYLNTSKQVLDIVLGPHRLLDHLQAMRNYLLLGQGNFADILMENLHAELDRPASEIFQHDLFSILAAAVRISSSEQDDPEILNYLDVHFLTHYEGESGWDVFGLTYKVTGALSTILEPSLCRYQSFFKHLWNMKQVEFILSRTWKRQTLNAKSLKPLQKYIGPIVLRLQLTTSQMINFICQMQYYILFEVIECSWVQFLPRVNQARALDDILEAHHQFLEEIRLGIFLDDSSQSITSTLDHVFNTVRKLEEWQERFYRLCTTEYDAQKDFQDAIEASARDKGDYGVTTERRLERDEQLKSFEQHLATHQTLLQDIGNAYENYVGQFLYQLAISTSETLRQLGMRLDYNEYYKHRDRRLNVPLTFQHIRMSMAANSSRAAAKRQAASTPSMMY</sequence>
<name>A0A1Q3F2K5_CULTA</name>
<dbReference type="GO" id="GO:0043015">
    <property type="term" value="F:gamma-tubulin binding"/>
    <property type="evidence" value="ECO:0007669"/>
    <property type="project" value="InterPro"/>
</dbReference>
<dbReference type="Pfam" id="PF17681">
    <property type="entry name" value="GCP_N_terminal"/>
    <property type="match status" value="1"/>
</dbReference>
<dbReference type="GO" id="GO:0051321">
    <property type="term" value="P:meiotic cell cycle"/>
    <property type="evidence" value="ECO:0007669"/>
    <property type="project" value="TreeGrafter"/>
</dbReference>